<evidence type="ECO:0000313" key="12">
    <source>
        <dbReference type="Proteomes" id="UP000460412"/>
    </source>
</evidence>
<evidence type="ECO:0000256" key="9">
    <source>
        <dbReference type="ARBA" id="ARBA00022801"/>
    </source>
</evidence>
<dbReference type="InterPro" id="IPR050793">
    <property type="entry name" value="CMP-NeuNAc_synthase"/>
</dbReference>
<comment type="similarity">
    <text evidence="5">Belongs to the CMP-NeuNAc synthase family.</text>
</comment>
<proteinExistence type="inferred from homology"/>
<accession>A0A7X3SIW7</accession>
<dbReference type="Pfam" id="PF08282">
    <property type="entry name" value="Hydrolase_3"/>
    <property type="match status" value="1"/>
</dbReference>
<dbReference type="InterPro" id="IPR023214">
    <property type="entry name" value="HAD_sf"/>
</dbReference>
<keyword evidence="12" id="KW-1185">Reference proteome</keyword>
<dbReference type="SFLD" id="SFLDG01138">
    <property type="entry name" value="C1.6.2:_Deoxy-d-mannose-octulo"/>
    <property type="match status" value="1"/>
</dbReference>
<keyword evidence="9 11" id="KW-0378">Hydrolase</keyword>
<dbReference type="InterPro" id="IPR036412">
    <property type="entry name" value="HAD-like_sf"/>
</dbReference>
<dbReference type="RefSeq" id="WP_159751164.1">
    <property type="nucleotide sequence ID" value="NZ_CASSPE010000209.1"/>
</dbReference>
<comment type="subunit">
    <text evidence="6">Homotetramer.</text>
</comment>
<dbReference type="Gene3D" id="3.40.50.1000">
    <property type="entry name" value="HAD superfamily/HAD-like"/>
    <property type="match status" value="1"/>
</dbReference>
<comment type="similarity">
    <text evidence="4">Belongs to the KdsC family.</text>
</comment>
<keyword evidence="10" id="KW-0460">Magnesium</keyword>
<name>A0A7X3SIW7_9FIRM</name>
<dbReference type="PANTHER" id="PTHR21485">
    <property type="entry name" value="HAD SUPERFAMILY MEMBERS CMAS AND KDSC"/>
    <property type="match status" value="1"/>
</dbReference>
<dbReference type="GO" id="GO:0046872">
    <property type="term" value="F:metal ion binding"/>
    <property type="evidence" value="ECO:0007669"/>
    <property type="project" value="UniProtKB-KW"/>
</dbReference>
<dbReference type="InterPro" id="IPR003329">
    <property type="entry name" value="Cytidylyl_trans"/>
</dbReference>
<evidence type="ECO:0000256" key="4">
    <source>
        <dbReference type="ARBA" id="ARBA00005893"/>
    </source>
</evidence>
<dbReference type="SUPFAM" id="SSF56784">
    <property type="entry name" value="HAD-like"/>
    <property type="match status" value="1"/>
</dbReference>
<dbReference type="Proteomes" id="UP000460412">
    <property type="component" value="Unassembled WGS sequence"/>
</dbReference>
<dbReference type="EC" id="2.7.7.43" evidence="7"/>
<dbReference type="GO" id="GO:0016788">
    <property type="term" value="F:hydrolase activity, acting on ester bonds"/>
    <property type="evidence" value="ECO:0007669"/>
    <property type="project" value="InterPro"/>
</dbReference>
<dbReference type="Gene3D" id="3.90.550.10">
    <property type="entry name" value="Spore Coat Polysaccharide Biosynthesis Protein SpsA, Chain A"/>
    <property type="match status" value="1"/>
</dbReference>
<evidence type="ECO:0000256" key="6">
    <source>
        <dbReference type="ARBA" id="ARBA00011881"/>
    </source>
</evidence>
<dbReference type="EMBL" id="WUQX01000001">
    <property type="protein sequence ID" value="MXP75988.1"/>
    <property type="molecule type" value="Genomic_DNA"/>
</dbReference>
<comment type="pathway">
    <text evidence="3">Amino-sugar metabolism; N-acetylneuraminate metabolism.</text>
</comment>
<dbReference type="SFLD" id="SFLDS00003">
    <property type="entry name" value="Haloacid_Dehalogenase"/>
    <property type="match status" value="1"/>
</dbReference>
<dbReference type="GO" id="GO:0008781">
    <property type="term" value="F:N-acylneuraminate cytidylyltransferase activity"/>
    <property type="evidence" value="ECO:0007669"/>
    <property type="project" value="UniProtKB-EC"/>
</dbReference>
<evidence type="ECO:0000256" key="3">
    <source>
        <dbReference type="ARBA" id="ARBA00005141"/>
    </source>
</evidence>
<dbReference type="CDD" id="cd01630">
    <property type="entry name" value="HAD_KDO-like"/>
    <property type="match status" value="1"/>
</dbReference>
<evidence type="ECO:0000256" key="8">
    <source>
        <dbReference type="ARBA" id="ARBA00022723"/>
    </source>
</evidence>
<comment type="cofactor">
    <cofactor evidence="2">
        <name>Mg(2+)</name>
        <dbReference type="ChEBI" id="CHEBI:18420"/>
    </cofactor>
</comment>
<evidence type="ECO:0000256" key="7">
    <source>
        <dbReference type="ARBA" id="ARBA00012491"/>
    </source>
</evidence>
<comment type="catalytic activity">
    <reaction evidence="1">
        <text>an N-acylneuraminate + CTP = a CMP-N-acyl-beta-neuraminate + diphosphate</text>
        <dbReference type="Rhea" id="RHEA:11344"/>
        <dbReference type="ChEBI" id="CHEBI:33019"/>
        <dbReference type="ChEBI" id="CHEBI:37563"/>
        <dbReference type="ChEBI" id="CHEBI:60073"/>
        <dbReference type="ChEBI" id="CHEBI:68671"/>
        <dbReference type="EC" id="2.7.7.43"/>
    </reaction>
</comment>
<dbReference type="PANTHER" id="PTHR21485:SF3">
    <property type="entry name" value="N-ACYLNEURAMINATE CYTIDYLYLTRANSFERASE"/>
    <property type="match status" value="1"/>
</dbReference>
<dbReference type="InterPro" id="IPR029044">
    <property type="entry name" value="Nucleotide-diphossugar_trans"/>
</dbReference>
<dbReference type="SFLD" id="SFLDG01136">
    <property type="entry name" value="C1.6:_Phosphoserine_Phosphatas"/>
    <property type="match status" value="1"/>
</dbReference>
<protein>
    <recommendedName>
        <fullName evidence="7">N-acylneuraminate cytidylyltransferase</fullName>
        <ecNumber evidence="7">2.7.7.43</ecNumber>
    </recommendedName>
</protein>
<evidence type="ECO:0000313" key="11">
    <source>
        <dbReference type="EMBL" id="MXP75988.1"/>
    </source>
</evidence>
<dbReference type="CDD" id="cd02513">
    <property type="entry name" value="CMP-NeuAc_Synthase"/>
    <property type="match status" value="1"/>
</dbReference>
<dbReference type="NCBIfam" id="TIGR01670">
    <property type="entry name" value="KdsC-phosphatas"/>
    <property type="match status" value="1"/>
</dbReference>
<dbReference type="SUPFAM" id="SSF53448">
    <property type="entry name" value="Nucleotide-diphospho-sugar transferases"/>
    <property type="match status" value="1"/>
</dbReference>
<evidence type="ECO:0000256" key="5">
    <source>
        <dbReference type="ARBA" id="ARBA00010726"/>
    </source>
</evidence>
<organism evidence="11 12">
    <name type="scientific">Sporofaciens musculi</name>
    <dbReference type="NCBI Taxonomy" id="2681861"/>
    <lineage>
        <taxon>Bacteria</taxon>
        <taxon>Bacillati</taxon>
        <taxon>Bacillota</taxon>
        <taxon>Clostridia</taxon>
        <taxon>Lachnospirales</taxon>
        <taxon>Lachnospiraceae</taxon>
        <taxon>Sporofaciens</taxon>
    </lineage>
</organism>
<dbReference type="UniPathway" id="UPA00628"/>
<evidence type="ECO:0000256" key="1">
    <source>
        <dbReference type="ARBA" id="ARBA00001862"/>
    </source>
</evidence>
<reference evidence="11 12" key="1">
    <citation type="submission" date="2019-12" db="EMBL/GenBank/DDBJ databases">
        <title>Sporaefaciens musculi gen. nov., sp. nov., a novel bacterium isolated from the caecum of an obese mouse.</title>
        <authorList>
            <person name="Rasmussen T.S."/>
            <person name="Streidl T."/>
            <person name="Hitch T.C.A."/>
            <person name="Wortmann E."/>
            <person name="Deptula P."/>
            <person name="Hansen M."/>
            <person name="Nielsen D.S."/>
            <person name="Clavel T."/>
            <person name="Vogensen F.K."/>
        </authorList>
    </citation>
    <scope>NUCLEOTIDE SEQUENCE [LARGE SCALE GENOMIC DNA]</scope>
    <source>
        <strain evidence="11 12">WCA-9-b2</strain>
    </source>
</reference>
<keyword evidence="8" id="KW-0479">Metal-binding</keyword>
<dbReference type="Pfam" id="PF02348">
    <property type="entry name" value="CTP_transf_3"/>
    <property type="match status" value="1"/>
</dbReference>
<dbReference type="GO" id="GO:0006054">
    <property type="term" value="P:N-acetylneuraminate metabolic process"/>
    <property type="evidence" value="ECO:0007669"/>
    <property type="project" value="UniProtKB-UniPathway"/>
</dbReference>
<dbReference type="InterPro" id="IPR010023">
    <property type="entry name" value="KdsC_fam"/>
</dbReference>
<evidence type="ECO:0000256" key="10">
    <source>
        <dbReference type="ARBA" id="ARBA00022842"/>
    </source>
</evidence>
<gene>
    <name evidence="11" type="ORF">GN277_11510</name>
</gene>
<evidence type="ECO:0000256" key="2">
    <source>
        <dbReference type="ARBA" id="ARBA00001946"/>
    </source>
</evidence>
<dbReference type="FunFam" id="3.40.50.1000:FF:000029">
    <property type="entry name" value="3-deoxy-D-manno-octulosonate 8-phosphate phosphatase KdsC"/>
    <property type="match status" value="1"/>
</dbReference>
<comment type="caution">
    <text evidence="11">The sequence shown here is derived from an EMBL/GenBank/DDBJ whole genome shotgun (WGS) entry which is preliminary data.</text>
</comment>
<sequence length="394" mass="44125">MNVAFIPVRGGSKSIPLKNIKYLCGRPLVYWVIKAACGCEYIDKVYVATDSEQIKRTVESFQAGMEGSLFDKVEVIGRSAKSASDTASTEFAMLEFAKNYEFDHIVLVQATSPLLRSDDLNRGFQIFNSEGTDSVLSVVRQKRFHWANDEKGYTYPTNYDVFCRPRRQEFDGYLVENGAFYISSKKALLKSKNRVSGNIKAVEMSEDTFFEIDEPSDWIIIEALMKKNGIAAFVEVPEIKMFLTDCDGCLTDGGMYYSEKGDELKKFNTRDGMGFALLRKMGIITGIITSENVDLNRRRGKKLKLDILEMGCKNKLETVTKICSQYGISLQNVCYIGDDVNDLTVIEAVGYGCCPKDAVREVKEAADYITEAKGGKGVIREVVEIISGQRKNAE</sequence>
<dbReference type="AlphaFoldDB" id="A0A7X3SIW7"/>